<dbReference type="Gene3D" id="2.170.270.10">
    <property type="entry name" value="SET domain"/>
    <property type="match status" value="1"/>
</dbReference>
<organism evidence="13">
    <name type="scientific">Picocystis salinarum</name>
    <dbReference type="NCBI Taxonomy" id="88271"/>
    <lineage>
        <taxon>Eukaryota</taxon>
        <taxon>Viridiplantae</taxon>
        <taxon>Chlorophyta</taxon>
        <taxon>Picocystophyceae</taxon>
        <taxon>Picocystales</taxon>
        <taxon>Picocystaceae</taxon>
        <taxon>Picocystis</taxon>
    </lineage>
</organism>
<name>A0A7S3XCY3_9CHLO</name>
<evidence type="ECO:0000259" key="10">
    <source>
        <dbReference type="PROSITE" id="PS50280"/>
    </source>
</evidence>
<keyword evidence="4" id="KW-0808">Transferase</keyword>
<dbReference type="SMART" id="SM00508">
    <property type="entry name" value="PostSET"/>
    <property type="match status" value="1"/>
</dbReference>
<dbReference type="SMART" id="SM00468">
    <property type="entry name" value="PreSET"/>
    <property type="match status" value="1"/>
</dbReference>
<reference evidence="13" key="1">
    <citation type="submission" date="2021-01" db="EMBL/GenBank/DDBJ databases">
        <authorList>
            <person name="Corre E."/>
            <person name="Pelletier E."/>
            <person name="Niang G."/>
            <person name="Scheremetjew M."/>
            <person name="Finn R."/>
            <person name="Kale V."/>
            <person name="Holt S."/>
            <person name="Cochrane G."/>
            <person name="Meng A."/>
            <person name="Brown T."/>
            <person name="Cohen L."/>
        </authorList>
    </citation>
    <scope>NUCLEOTIDE SEQUENCE</scope>
    <source>
        <strain evidence="13">CCMP1897</strain>
    </source>
</reference>
<evidence type="ECO:0000256" key="6">
    <source>
        <dbReference type="ARBA" id="ARBA00022723"/>
    </source>
</evidence>
<feature type="domain" description="Post-SET" evidence="12">
    <location>
        <begin position="797"/>
        <end position="813"/>
    </location>
</feature>
<evidence type="ECO:0000256" key="5">
    <source>
        <dbReference type="ARBA" id="ARBA00022691"/>
    </source>
</evidence>
<dbReference type="InterPro" id="IPR046341">
    <property type="entry name" value="SET_dom_sf"/>
</dbReference>
<feature type="domain" description="Pre-SET" evidence="11">
    <location>
        <begin position="567"/>
        <end position="647"/>
    </location>
</feature>
<dbReference type="PROSITE" id="PS50280">
    <property type="entry name" value="SET"/>
    <property type="match status" value="1"/>
</dbReference>
<comment type="subcellular location">
    <subcellularLocation>
        <location evidence="1">Chromosome</location>
    </subcellularLocation>
</comment>
<evidence type="ECO:0000256" key="9">
    <source>
        <dbReference type="SAM" id="MobiDB-lite"/>
    </source>
</evidence>
<evidence type="ECO:0000259" key="12">
    <source>
        <dbReference type="PROSITE" id="PS50868"/>
    </source>
</evidence>
<keyword evidence="6" id="KW-0479">Metal-binding</keyword>
<evidence type="ECO:0000256" key="7">
    <source>
        <dbReference type="ARBA" id="ARBA00022771"/>
    </source>
</evidence>
<keyword evidence="5" id="KW-0949">S-adenosyl-L-methionine</keyword>
<dbReference type="Pfam" id="PF13771">
    <property type="entry name" value="zf-HC5HC2H"/>
    <property type="match status" value="1"/>
</dbReference>
<keyword evidence="8" id="KW-0862">Zinc</keyword>
<evidence type="ECO:0000256" key="8">
    <source>
        <dbReference type="ARBA" id="ARBA00022833"/>
    </source>
</evidence>
<feature type="domain" description="SET" evidence="10">
    <location>
        <begin position="650"/>
        <end position="790"/>
    </location>
</feature>
<evidence type="ECO:0008006" key="14">
    <source>
        <dbReference type="Google" id="ProtNLM"/>
    </source>
</evidence>
<dbReference type="PANTHER" id="PTHR47325:SF2">
    <property type="entry name" value="HISTONE-LYSINE N-METHYLTRANSFERASE SUVR5-LIKE PROTEIN"/>
    <property type="match status" value="1"/>
</dbReference>
<dbReference type="Gene3D" id="3.30.40.10">
    <property type="entry name" value="Zinc/RING finger domain, C3HC4 (zinc finger)"/>
    <property type="match status" value="1"/>
</dbReference>
<dbReference type="SMART" id="SM00249">
    <property type="entry name" value="PHD"/>
    <property type="match status" value="1"/>
</dbReference>
<evidence type="ECO:0000256" key="3">
    <source>
        <dbReference type="ARBA" id="ARBA00022603"/>
    </source>
</evidence>
<dbReference type="AlphaFoldDB" id="A0A7S3XCY3"/>
<dbReference type="GO" id="GO:0005634">
    <property type="term" value="C:nucleus"/>
    <property type="evidence" value="ECO:0007669"/>
    <property type="project" value="InterPro"/>
</dbReference>
<dbReference type="Pfam" id="PF00856">
    <property type="entry name" value="SET"/>
    <property type="match status" value="1"/>
</dbReference>
<dbReference type="GO" id="GO:0042054">
    <property type="term" value="F:histone methyltransferase activity"/>
    <property type="evidence" value="ECO:0007669"/>
    <property type="project" value="InterPro"/>
</dbReference>
<accession>A0A7S3XCY3</accession>
<dbReference type="PROSITE" id="PS50868">
    <property type="entry name" value="POST_SET"/>
    <property type="match status" value="1"/>
</dbReference>
<keyword evidence="2" id="KW-0158">Chromosome</keyword>
<dbReference type="GO" id="GO:0032259">
    <property type="term" value="P:methylation"/>
    <property type="evidence" value="ECO:0007669"/>
    <property type="project" value="UniProtKB-KW"/>
</dbReference>
<dbReference type="GO" id="GO:0008270">
    <property type="term" value="F:zinc ion binding"/>
    <property type="evidence" value="ECO:0007669"/>
    <property type="project" value="UniProtKB-KW"/>
</dbReference>
<evidence type="ECO:0000313" key="13">
    <source>
        <dbReference type="EMBL" id="CAE0611209.1"/>
    </source>
</evidence>
<evidence type="ECO:0000256" key="4">
    <source>
        <dbReference type="ARBA" id="ARBA00022679"/>
    </source>
</evidence>
<proteinExistence type="predicted"/>
<dbReference type="InterPro" id="IPR001214">
    <property type="entry name" value="SET_dom"/>
</dbReference>
<evidence type="ECO:0000256" key="1">
    <source>
        <dbReference type="ARBA" id="ARBA00004286"/>
    </source>
</evidence>
<dbReference type="PANTHER" id="PTHR47325">
    <property type="entry name" value="HISTONE-LYSINE N-METHYLTRANSFERASE SUVR5"/>
    <property type="match status" value="1"/>
</dbReference>
<dbReference type="GO" id="GO:0005694">
    <property type="term" value="C:chromosome"/>
    <property type="evidence" value="ECO:0007669"/>
    <property type="project" value="UniProtKB-SubCell"/>
</dbReference>
<dbReference type="InterPro" id="IPR001965">
    <property type="entry name" value="Znf_PHD"/>
</dbReference>
<keyword evidence="7" id="KW-0863">Zinc-finger</keyword>
<sequence length="813" mass="93106">MATHVSYLRRKGLLMVLPGGKRNTSRKWSCALCGNTYENLRENALGHWLHEEGVPPCSFVLQEPTREQMQAVRDLAMRGLANKKDAAEPSQQGPHQETQDEEPEKPTEGKTTKKKKRKRNGLQSNETKTLQRIVEELVDFSDRLPINCIKEHLRPQAEWNEWSSELSMVNNAEDVLKPMFWCADAILSRYFLKEFSMKKWKEECEAALDLAKPAQKLARLMEQLDENLDWEELNQLWLVMDHRNWVGWQSNVAGPSAICEACGRDNVEVGELKRMGESVIIHEQCLNWLPNKLPIEQMMVVLPEIIQANKKNACQICKQPGAMVPCAVARCKKFFHFPCALESNCTLDGHGKMLFCVDHSTDKYISMYAKPEKKHKRSKNNKDGKKKAAKCASILDEAKAIPPSEMQLMSFLKLLKSVLDPKIPVSWCKQNAELFLQFRHFLDQGVFPDILREEIAKSLFSELSIWEVHSLSRKVQAIITKHQHEQVEMAKQLPHDTSIIGSTITVMKDISYGMERVKIPAAVVVTESILNALKEGNKLPRPKDFQYLTTRVMLDKEMRSAALSSKVGCDCKGSCCLPWNKESCQHFVDFREDFPAFNHTGQQQKVKHSFYNRFGRLNLSQPGTFVYECNDLCECSPSCSNRVAQRGLQLSLQVVYDESKGWGVVTLDPIKRGTFVCEYAGETINTFEAERRGLVYDKQRCSFLYNLDFHVPRASSQDPSKSRNIEEDHDLLAIDATFYGNVARFFNHSCDPNLISFPVLWDTMDFRLPHICFFSTRDIAVGEELCYDYHYCLQEDDQMICHCGASNCRGRLL</sequence>
<dbReference type="InterPro" id="IPR007728">
    <property type="entry name" value="Pre-SET_dom"/>
</dbReference>
<keyword evidence="3" id="KW-0489">Methyltransferase</keyword>
<dbReference type="EMBL" id="HBIS01005586">
    <property type="protein sequence ID" value="CAE0611209.1"/>
    <property type="molecule type" value="Transcribed_RNA"/>
</dbReference>
<dbReference type="SUPFAM" id="SSF82199">
    <property type="entry name" value="SET domain"/>
    <property type="match status" value="1"/>
</dbReference>
<dbReference type="InterPro" id="IPR003616">
    <property type="entry name" value="Post-SET_dom"/>
</dbReference>
<dbReference type="SMART" id="SM00317">
    <property type="entry name" value="SET"/>
    <property type="match status" value="1"/>
</dbReference>
<feature type="region of interest" description="Disordered" evidence="9">
    <location>
        <begin position="83"/>
        <end position="126"/>
    </location>
</feature>
<evidence type="ECO:0000259" key="11">
    <source>
        <dbReference type="PROSITE" id="PS50867"/>
    </source>
</evidence>
<evidence type="ECO:0000256" key="2">
    <source>
        <dbReference type="ARBA" id="ARBA00022454"/>
    </source>
</evidence>
<gene>
    <name evidence="13" type="ORF">PSAL00342_LOCUS5044</name>
</gene>
<dbReference type="PROSITE" id="PS50867">
    <property type="entry name" value="PRE_SET"/>
    <property type="match status" value="1"/>
</dbReference>
<dbReference type="Pfam" id="PF05033">
    <property type="entry name" value="Pre-SET"/>
    <property type="match status" value="1"/>
</dbReference>
<dbReference type="InterPro" id="IPR013083">
    <property type="entry name" value="Znf_RING/FYVE/PHD"/>
</dbReference>
<protein>
    <recommendedName>
        <fullName evidence="14">Histone-lysine N-methyltransferase</fullName>
    </recommendedName>
</protein>